<reference evidence="2 3" key="1">
    <citation type="journal article" date="2018" name="Environ. Microbiol.">
        <title>Isolation and genomic characterization of Novimethylophilus kurashikiensis gen. nov. sp. nov., a new lanthanide-dependent methylotrophic species of Methylophilaceae.</title>
        <authorList>
            <person name="Lv H."/>
            <person name="Sahin N."/>
            <person name="Tani A."/>
        </authorList>
    </citation>
    <scope>NUCLEOTIDE SEQUENCE [LARGE SCALE GENOMIC DNA]</scope>
    <source>
        <strain evidence="2 3">La2-4</strain>
    </source>
</reference>
<dbReference type="SUPFAM" id="SSF50630">
    <property type="entry name" value="Acid proteases"/>
    <property type="match status" value="1"/>
</dbReference>
<gene>
    <name evidence="2" type="ORF">NMK_2546</name>
</gene>
<evidence type="ECO:0000313" key="2">
    <source>
        <dbReference type="EMBL" id="GBG14945.1"/>
    </source>
</evidence>
<evidence type="ECO:0000313" key="3">
    <source>
        <dbReference type="Proteomes" id="UP000245081"/>
    </source>
</evidence>
<dbReference type="CDD" id="cd05483">
    <property type="entry name" value="retropepsin_like_bacteria"/>
    <property type="match status" value="1"/>
</dbReference>
<keyword evidence="3" id="KW-1185">Reference proteome</keyword>
<name>A0A2R5FA89_9PROT</name>
<dbReference type="RefSeq" id="WP_181376277.1">
    <property type="nucleotide sequence ID" value="NZ_BDOQ01000013.1"/>
</dbReference>
<dbReference type="Gene3D" id="2.40.70.10">
    <property type="entry name" value="Acid Proteases"/>
    <property type="match status" value="1"/>
</dbReference>
<dbReference type="Proteomes" id="UP000245081">
    <property type="component" value="Unassembled WGS sequence"/>
</dbReference>
<keyword evidence="1" id="KW-1133">Transmembrane helix</keyword>
<keyword evidence="1" id="KW-0472">Membrane</keyword>
<protein>
    <submittedName>
        <fullName evidence="2">Peptidase A2</fullName>
    </submittedName>
</protein>
<dbReference type="Pfam" id="PF13650">
    <property type="entry name" value="Asp_protease_2"/>
    <property type="match status" value="1"/>
</dbReference>
<proteinExistence type="predicted"/>
<sequence>MKPDRYSQEASAGLVRHLERHQRQKRRERALWHVLIWIALGAAIYHIDWSSLSLPKYHEPSLFSGKTTNASPPTPQCDAEFPAHGQVHGLEPSTLWRSDVMYSSLALENQHRFPVVVVIEDADHQHRYEAVTVYAGQKTEVSLPLGEYGLLLMLGNAWCSFDTGFTDGRQALVNQPIEILEGRTHRLQIVAVAADDFAIRLVSTQLEPPPPPVQPMEANAAAINFGNSGNLELHRQGNGGFFVAGAVNRVPVVFQIDTGASVTSIPKEVALSAGIYGCDGRLFETANGKVFGCLSPAREITFGNQRLEGFQIAAMPNLKGALLGMNVLRNYRIENVGDVMRISPLASVASVPQAPALPAYQPAPPVYSPPVYTPQPVAQERPASPSLDEEVERKANLQKFCDQPYQQQKDAINARMRQAYNSQEGENFREVLRQNEKTHRECLQAIR</sequence>
<dbReference type="InterPro" id="IPR021109">
    <property type="entry name" value="Peptidase_aspartic_dom_sf"/>
</dbReference>
<accession>A0A2R5FA89</accession>
<dbReference type="AlphaFoldDB" id="A0A2R5FA89"/>
<keyword evidence="1" id="KW-0812">Transmembrane</keyword>
<dbReference type="EMBL" id="BDOQ01000013">
    <property type="protein sequence ID" value="GBG14945.1"/>
    <property type="molecule type" value="Genomic_DNA"/>
</dbReference>
<feature type="transmembrane region" description="Helical" evidence="1">
    <location>
        <begin position="30"/>
        <end position="47"/>
    </location>
</feature>
<dbReference type="InterPro" id="IPR034122">
    <property type="entry name" value="Retropepsin-like_bacterial"/>
</dbReference>
<organism evidence="2 3">
    <name type="scientific">Novimethylophilus kurashikiensis</name>
    <dbReference type="NCBI Taxonomy" id="1825523"/>
    <lineage>
        <taxon>Bacteria</taxon>
        <taxon>Pseudomonadati</taxon>
        <taxon>Pseudomonadota</taxon>
        <taxon>Betaproteobacteria</taxon>
        <taxon>Nitrosomonadales</taxon>
        <taxon>Methylophilaceae</taxon>
        <taxon>Novimethylophilus</taxon>
    </lineage>
</organism>
<comment type="caution">
    <text evidence="2">The sequence shown here is derived from an EMBL/GenBank/DDBJ whole genome shotgun (WGS) entry which is preliminary data.</text>
</comment>
<evidence type="ECO:0000256" key="1">
    <source>
        <dbReference type="SAM" id="Phobius"/>
    </source>
</evidence>